<feature type="transmembrane region" description="Helical" evidence="7">
    <location>
        <begin position="232"/>
        <end position="254"/>
    </location>
</feature>
<dbReference type="RefSeq" id="WP_012854084.1">
    <property type="nucleotide sequence ID" value="NC_013510.1"/>
</dbReference>
<dbReference type="KEGG" id="tcu:Tcur_3767"/>
<evidence type="ECO:0000259" key="8">
    <source>
        <dbReference type="PROSITE" id="PS50156"/>
    </source>
</evidence>
<feature type="transmembrane region" description="Helical" evidence="7">
    <location>
        <begin position="543"/>
        <end position="561"/>
    </location>
</feature>
<dbReference type="GO" id="GO:0005886">
    <property type="term" value="C:plasma membrane"/>
    <property type="evidence" value="ECO:0007669"/>
    <property type="project" value="UniProtKB-SubCell"/>
</dbReference>
<feature type="transmembrane region" description="Helical" evidence="7">
    <location>
        <begin position="623"/>
        <end position="645"/>
    </location>
</feature>
<evidence type="ECO:0000256" key="6">
    <source>
        <dbReference type="ARBA" id="ARBA00023136"/>
    </source>
</evidence>
<evidence type="ECO:0000313" key="10">
    <source>
        <dbReference type="Proteomes" id="UP000001918"/>
    </source>
</evidence>
<evidence type="ECO:0000256" key="5">
    <source>
        <dbReference type="ARBA" id="ARBA00022989"/>
    </source>
</evidence>
<keyword evidence="5 7" id="KW-1133">Transmembrane helix</keyword>
<comment type="subcellular location">
    <subcellularLocation>
        <location evidence="1">Cell membrane</location>
        <topology evidence="1">Multi-pass membrane protein</topology>
    </subcellularLocation>
</comment>
<dbReference type="eggNOG" id="COG2409">
    <property type="taxonomic scope" value="Bacteria"/>
</dbReference>
<gene>
    <name evidence="9" type="ordered locus">Tcur_3767</name>
</gene>
<dbReference type="InterPro" id="IPR000731">
    <property type="entry name" value="SSD"/>
</dbReference>
<dbReference type="SUPFAM" id="SSF82866">
    <property type="entry name" value="Multidrug efflux transporter AcrB transmembrane domain"/>
    <property type="match status" value="2"/>
</dbReference>
<evidence type="ECO:0000256" key="1">
    <source>
        <dbReference type="ARBA" id="ARBA00004651"/>
    </source>
</evidence>
<evidence type="ECO:0000256" key="7">
    <source>
        <dbReference type="SAM" id="Phobius"/>
    </source>
</evidence>
<feature type="transmembrane region" description="Helical" evidence="7">
    <location>
        <begin position="651"/>
        <end position="674"/>
    </location>
</feature>
<dbReference type="AlphaFoldDB" id="D1ACZ1"/>
<dbReference type="Gene3D" id="1.20.1640.10">
    <property type="entry name" value="Multidrug efflux transporter AcrB transmembrane domain"/>
    <property type="match status" value="2"/>
</dbReference>
<reference evidence="9 10" key="1">
    <citation type="journal article" date="2011" name="Stand. Genomic Sci.">
        <title>Complete genome sequence of Thermomonospora curvata type strain (B9).</title>
        <authorList>
            <person name="Chertkov O."/>
            <person name="Sikorski J."/>
            <person name="Nolan M."/>
            <person name="Lapidus A."/>
            <person name="Lucas S."/>
            <person name="Del Rio T.G."/>
            <person name="Tice H."/>
            <person name="Cheng J.F."/>
            <person name="Goodwin L."/>
            <person name="Pitluck S."/>
            <person name="Liolios K."/>
            <person name="Ivanova N."/>
            <person name="Mavromatis K."/>
            <person name="Mikhailova N."/>
            <person name="Ovchinnikova G."/>
            <person name="Pati A."/>
            <person name="Chen A."/>
            <person name="Palaniappan K."/>
            <person name="Djao O.D."/>
            <person name="Land M."/>
            <person name="Hauser L."/>
            <person name="Chang Y.J."/>
            <person name="Jeffries C.D."/>
            <person name="Brettin T."/>
            <person name="Han C."/>
            <person name="Detter J.C."/>
            <person name="Rohde M."/>
            <person name="Goker M."/>
            <person name="Woyke T."/>
            <person name="Bristow J."/>
            <person name="Eisen J.A."/>
            <person name="Markowitz V."/>
            <person name="Hugenholtz P."/>
            <person name="Klenk H.P."/>
            <person name="Kyrpides N.C."/>
        </authorList>
    </citation>
    <scope>NUCLEOTIDE SEQUENCE [LARGE SCALE GENOMIC DNA]</scope>
    <source>
        <strain evidence="10">ATCC 19995 / DSM 43183 / JCM 3096 / KCTC 9072 / NBRC 15933 / NCIMB 10081 / Henssen B9</strain>
    </source>
</reference>
<dbReference type="InterPro" id="IPR004869">
    <property type="entry name" value="MMPL_dom"/>
</dbReference>
<name>D1ACZ1_THECD</name>
<keyword evidence="6 7" id="KW-0472">Membrane</keyword>
<protein>
    <submittedName>
        <fullName evidence="9">MMPL domain protein</fullName>
    </submittedName>
</protein>
<evidence type="ECO:0000313" key="9">
    <source>
        <dbReference type="EMBL" id="ACY99300.1"/>
    </source>
</evidence>
<evidence type="ECO:0000256" key="2">
    <source>
        <dbReference type="ARBA" id="ARBA00010157"/>
    </source>
</evidence>
<proteinExistence type="inferred from homology"/>
<dbReference type="PANTHER" id="PTHR33406">
    <property type="entry name" value="MEMBRANE PROTEIN MJ1562-RELATED"/>
    <property type="match status" value="1"/>
</dbReference>
<feature type="transmembrane region" description="Helical" evidence="7">
    <location>
        <begin position="370"/>
        <end position="388"/>
    </location>
</feature>
<dbReference type="PROSITE" id="PS50156">
    <property type="entry name" value="SSD"/>
    <property type="match status" value="1"/>
</dbReference>
<feature type="domain" description="SSD" evidence="8">
    <location>
        <begin position="206"/>
        <end position="331"/>
    </location>
</feature>
<dbReference type="HOGENOM" id="CLU_005108_5_1_11"/>
<evidence type="ECO:0000256" key="3">
    <source>
        <dbReference type="ARBA" id="ARBA00022475"/>
    </source>
</evidence>
<comment type="similarity">
    <text evidence="2">Belongs to the resistance-nodulation-cell division (RND) (TC 2.A.6) family. MmpL subfamily.</text>
</comment>
<dbReference type="OrthoDB" id="7051771at2"/>
<keyword evidence="10" id="KW-1185">Reference proteome</keyword>
<dbReference type="Proteomes" id="UP000001918">
    <property type="component" value="Chromosome"/>
</dbReference>
<keyword evidence="4 7" id="KW-0812">Transmembrane</keyword>
<dbReference type="PANTHER" id="PTHR33406:SF11">
    <property type="entry name" value="MEMBRANE PROTEIN SCO6666-RELATED"/>
    <property type="match status" value="1"/>
</dbReference>
<dbReference type="InterPro" id="IPR050545">
    <property type="entry name" value="Mycobact_MmpL"/>
</dbReference>
<evidence type="ECO:0000256" key="4">
    <source>
        <dbReference type="ARBA" id="ARBA00022692"/>
    </source>
</evidence>
<dbReference type="Pfam" id="PF03176">
    <property type="entry name" value="MMPL"/>
    <property type="match status" value="2"/>
</dbReference>
<feature type="transmembrane region" description="Helical" evidence="7">
    <location>
        <begin position="517"/>
        <end position="538"/>
    </location>
</feature>
<sequence length="717" mass="75424">MLESWGRLIYRRRWPVLVAALAAVIFSVVWGTGVFGATTSADGFATPDSESARAIEVAERALPRGEADVVVLYTDRAGRTVDDPAVRKAVTDAVAALPADRVASALTYYSTGSPQFVSADRTTTYAVLRLAGQDTAQREENYRAIRDDLTRAEGLEVKVGGTVPTTVTINEQVSEDIARAEMLSLPVLMALLVVVFGGLAAAALPLLTGMVAILGAFTVLHAIALATDLSIFAVNVATFLGLGLAIDYGLFMVARFREELRRTQTVEDALGATMATAGRTVLISGVTVAISMGGLVLFPQIFLKSMGYGGVATVVVDMIAALTLLPAALAVLGPRVNALSLRRRSAASTAEPARGGGWHRTASTVMRRPVLYAVAATALLLAIGAPFLRINWGGVDPRVLPEGTEVRVVSHTLERDFPGNATSPIDVVVQGRTDPAALAERLRQMPGVTGAAVTGQSAEVSRIAVTFDGDAQSDAARDLVERIRQMPAPPGTTIYVGGVTATVIDQLDSLADTLPQVALVVGTAIFVLLFLAFGSVVLPVKAIAVNLLSLAAAFGAVVWIFQDGNLSGLLDFTATGSIAPAMPILMLLLLFGVSMDYEVFLLSRVREQYDLTGDNTAAVAAGVQRTGAIITGAALLLMVAIGAMATSGVSFIKLIGVGMAIAIALDATVVRLILVPAAMRLLGRANWWAPGPLARLYRRYGIREEENPKQERDLIPA</sequence>
<feature type="transmembrane region" description="Helical" evidence="7">
    <location>
        <begin position="581"/>
        <end position="602"/>
    </location>
</feature>
<feature type="transmembrane region" description="Helical" evidence="7">
    <location>
        <begin position="308"/>
        <end position="333"/>
    </location>
</feature>
<dbReference type="EMBL" id="CP001738">
    <property type="protein sequence ID" value="ACY99300.1"/>
    <property type="molecule type" value="Genomic_DNA"/>
</dbReference>
<feature type="transmembrane region" description="Helical" evidence="7">
    <location>
        <begin position="281"/>
        <end position="302"/>
    </location>
</feature>
<organism evidence="9 10">
    <name type="scientific">Thermomonospora curvata (strain ATCC 19995 / DSM 43183 / JCM 3096 / KCTC 9072 / NBRC 15933 / NCIMB 10081 / Henssen B9)</name>
    <dbReference type="NCBI Taxonomy" id="471852"/>
    <lineage>
        <taxon>Bacteria</taxon>
        <taxon>Bacillati</taxon>
        <taxon>Actinomycetota</taxon>
        <taxon>Actinomycetes</taxon>
        <taxon>Streptosporangiales</taxon>
        <taxon>Thermomonosporaceae</taxon>
        <taxon>Thermomonospora</taxon>
    </lineage>
</organism>
<keyword evidence="3" id="KW-1003">Cell membrane</keyword>
<accession>D1ACZ1</accession>